<dbReference type="Gene3D" id="3.40.630.30">
    <property type="match status" value="1"/>
</dbReference>
<evidence type="ECO:0000313" key="4">
    <source>
        <dbReference type="EMBL" id="TQM14601.1"/>
    </source>
</evidence>
<dbReference type="Proteomes" id="UP000315677">
    <property type="component" value="Unassembled WGS sequence"/>
</dbReference>
<evidence type="ECO:0000256" key="2">
    <source>
        <dbReference type="ARBA" id="ARBA00023315"/>
    </source>
</evidence>
<dbReference type="InterPro" id="IPR000182">
    <property type="entry name" value="GNAT_dom"/>
</dbReference>
<dbReference type="RefSeq" id="WP_425467974.1">
    <property type="nucleotide sequence ID" value="NZ_VFPA01000001.1"/>
</dbReference>
<dbReference type="EMBL" id="VFPA01000001">
    <property type="protein sequence ID" value="TQM14601.1"/>
    <property type="molecule type" value="Genomic_DNA"/>
</dbReference>
<keyword evidence="1 4" id="KW-0808">Transferase</keyword>
<keyword evidence="2" id="KW-0012">Acyltransferase</keyword>
<keyword evidence="5" id="KW-1185">Reference proteome</keyword>
<evidence type="ECO:0000259" key="3">
    <source>
        <dbReference type="PROSITE" id="PS51186"/>
    </source>
</evidence>
<dbReference type="AlphaFoldDB" id="A0A543DZ33"/>
<dbReference type="CDD" id="cd04301">
    <property type="entry name" value="NAT_SF"/>
    <property type="match status" value="1"/>
</dbReference>
<dbReference type="Pfam" id="PF00583">
    <property type="entry name" value="Acetyltransf_1"/>
    <property type="match status" value="1"/>
</dbReference>
<name>A0A543DZ33_9PSEU</name>
<organism evidence="4 5">
    <name type="scientific">Pseudonocardia kunmingensis</name>
    <dbReference type="NCBI Taxonomy" id="630975"/>
    <lineage>
        <taxon>Bacteria</taxon>
        <taxon>Bacillati</taxon>
        <taxon>Actinomycetota</taxon>
        <taxon>Actinomycetes</taxon>
        <taxon>Pseudonocardiales</taxon>
        <taxon>Pseudonocardiaceae</taxon>
        <taxon>Pseudonocardia</taxon>
    </lineage>
</organism>
<gene>
    <name evidence="4" type="ORF">FB558_1367</name>
</gene>
<comment type="caution">
    <text evidence="4">The sequence shown here is derived from an EMBL/GenBank/DDBJ whole genome shotgun (WGS) entry which is preliminary data.</text>
</comment>
<dbReference type="InterPro" id="IPR016181">
    <property type="entry name" value="Acyl_CoA_acyltransferase"/>
</dbReference>
<protein>
    <submittedName>
        <fullName evidence="4">Acetyltransferase (GNAT) family protein</fullName>
    </submittedName>
</protein>
<reference evidence="4 5" key="1">
    <citation type="submission" date="2019-06" db="EMBL/GenBank/DDBJ databases">
        <title>Sequencing the genomes of 1000 actinobacteria strains.</title>
        <authorList>
            <person name="Klenk H.-P."/>
        </authorList>
    </citation>
    <scope>NUCLEOTIDE SEQUENCE [LARGE SCALE GENOMIC DNA]</scope>
    <source>
        <strain evidence="4 5">DSM 45301</strain>
    </source>
</reference>
<feature type="domain" description="N-acetyltransferase" evidence="3">
    <location>
        <begin position="2"/>
        <end position="159"/>
    </location>
</feature>
<dbReference type="GO" id="GO:0016747">
    <property type="term" value="F:acyltransferase activity, transferring groups other than amino-acyl groups"/>
    <property type="evidence" value="ECO:0007669"/>
    <property type="project" value="InterPro"/>
</dbReference>
<dbReference type="PANTHER" id="PTHR43877:SF2">
    <property type="entry name" value="AMINOALKYLPHOSPHONATE N-ACETYLTRANSFERASE-RELATED"/>
    <property type="match status" value="1"/>
</dbReference>
<dbReference type="PROSITE" id="PS51186">
    <property type="entry name" value="GNAT"/>
    <property type="match status" value="1"/>
</dbReference>
<dbReference type="PANTHER" id="PTHR43877">
    <property type="entry name" value="AMINOALKYLPHOSPHONATE N-ACETYLTRANSFERASE-RELATED-RELATED"/>
    <property type="match status" value="1"/>
</dbReference>
<accession>A0A543DZ33</accession>
<evidence type="ECO:0000256" key="1">
    <source>
        <dbReference type="ARBA" id="ARBA00022679"/>
    </source>
</evidence>
<proteinExistence type="predicted"/>
<dbReference type="InterPro" id="IPR050832">
    <property type="entry name" value="Bact_Acetyltransf"/>
</dbReference>
<sequence>MLDLRPTPLDHPDAARLIAEVQQVYVERYGGEDATVLDAREFAPPAGFFVVGYVDGQPVACGGWRARSAAESPALRDGDAEVKRMYVNAAHRGHGHARAVLAELERAAAAAGLTRLVLETGTRQPEAIALYASSGYAPMPAFGHYADSESSRYFAKPLPSRVAPGTLISPG</sequence>
<evidence type="ECO:0000313" key="5">
    <source>
        <dbReference type="Proteomes" id="UP000315677"/>
    </source>
</evidence>
<dbReference type="SUPFAM" id="SSF55729">
    <property type="entry name" value="Acyl-CoA N-acyltransferases (Nat)"/>
    <property type="match status" value="1"/>
</dbReference>